<gene>
    <name evidence="9" type="ORF">CYD53_106168</name>
</gene>
<evidence type="ECO:0000259" key="8">
    <source>
        <dbReference type="Pfam" id="PF07195"/>
    </source>
</evidence>
<dbReference type="Pfam" id="PF07195">
    <property type="entry name" value="FliD_C"/>
    <property type="match status" value="1"/>
</dbReference>
<organism evidence="9 10">
    <name type="scientific">Bosea psychrotolerans</name>
    <dbReference type="NCBI Taxonomy" id="1871628"/>
    <lineage>
        <taxon>Bacteria</taxon>
        <taxon>Pseudomonadati</taxon>
        <taxon>Pseudomonadota</taxon>
        <taxon>Alphaproteobacteria</taxon>
        <taxon>Hyphomicrobiales</taxon>
        <taxon>Boseaceae</taxon>
        <taxon>Bosea</taxon>
    </lineage>
</organism>
<dbReference type="OrthoDB" id="9812018at2"/>
<comment type="subcellular location">
    <subcellularLocation>
        <location evidence="5">Secreted</location>
    </subcellularLocation>
    <subcellularLocation>
        <location evidence="5">Bacterial flagellum</location>
    </subcellularLocation>
</comment>
<dbReference type="GO" id="GO:0009421">
    <property type="term" value="C:bacterial-type flagellum filament cap"/>
    <property type="evidence" value="ECO:0007669"/>
    <property type="project" value="InterPro"/>
</dbReference>
<protein>
    <recommendedName>
        <fullName evidence="5">Flagellar hook-associated protein 2</fullName>
        <shortName evidence="5">HAP2</shortName>
    </recommendedName>
    <alternativeName>
        <fullName evidence="5">Flagellar cap protein</fullName>
    </alternativeName>
</protein>
<dbReference type="InterPro" id="IPR003481">
    <property type="entry name" value="FliD_N"/>
</dbReference>
<reference evidence="9 10" key="1">
    <citation type="submission" date="2018-01" db="EMBL/GenBank/DDBJ databases">
        <title>Genomic Encyclopedia of Type Strains, Phase III (KMG-III): the genomes of soil and plant-associated and newly described type strains.</title>
        <authorList>
            <person name="Whitman W."/>
        </authorList>
    </citation>
    <scope>NUCLEOTIDE SEQUENCE [LARGE SCALE GENOMIC DNA]</scope>
    <source>
        <strain evidence="9 10">1131</strain>
    </source>
</reference>
<dbReference type="GO" id="GO:0009424">
    <property type="term" value="C:bacterial-type flagellum hook"/>
    <property type="evidence" value="ECO:0007669"/>
    <property type="project" value="UniProtKB-UniRule"/>
</dbReference>
<dbReference type="InterPro" id="IPR010809">
    <property type="entry name" value="FliD_C"/>
</dbReference>
<dbReference type="EMBL" id="PQFZ01000006">
    <property type="protein sequence ID" value="POR51885.1"/>
    <property type="molecule type" value="Genomic_DNA"/>
</dbReference>
<dbReference type="InterPro" id="IPR040026">
    <property type="entry name" value="FliD"/>
</dbReference>
<evidence type="ECO:0000256" key="3">
    <source>
        <dbReference type="ARBA" id="ARBA00023054"/>
    </source>
</evidence>
<keyword evidence="5" id="KW-0964">Secreted</keyword>
<accession>A0A2S4MB70</accession>
<dbReference type="InterPro" id="IPR010810">
    <property type="entry name" value="Flagellin_hook_IN_motif"/>
</dbReference>
<evidence type="ECO:0000259" key="7">
    <source>
        <dbReference type="Pfam" id="PF02465"/>
    </source>
</evidence>
<comment type="subunit">
    <text evidence="2 5">Homopentamer.</text>
</comment>
<evidence type="ECO:0000256" key="4">
    <source>
        <dbReference type="ARBA" id="ARBA00023143"/>
    </source>
</evidence>
<feature type="domain" description="Flagellar hook-associated protein 2 N-terminal" evidence="7">
    <location>
        <begin position="40"/>
        <end position="150"/>
    </location>
</feature>
<proteinExistence type="inferred from homology"/>
<feature type="compositionally biased region" description="Low complexity" evidence="6">
    <location>
        <begin position="1"/>
        <end position="39"/>
    </location>
</feature>
<dbReference type="GO" id="GO:0007155">
    <property type="term" value="P:cell adhesion"/>
    <property type="evidence" value="ECO:0007669"/>
    <property type="project" value="InterPro"/>
</dbReference>
<evidence type="ECO:0000256" key="6">
    <source>
        <dbReference type="SAM" id="MobiDB-lite"/>
    </source>
</evidence>
<keyword evidence="9" id="KW-0969">Cilium</keyword>
<comment type="function">
    <text evidence="5">Required for morphogenesis and for the elongation of the flagellar filament by facilitating polymerization of the flagellin monomers at the tip of growing filament. Forms a capping structure, which prevents flagellin subunits (transported through the central channel of the flagellum) from leaking out without polymerization at the distal end.</text>
</comment>
<dbReference type="PANTHER" id="PTHR30288">
    <property type="entry name" value="FLAGELLAR CAP/ASSEMBLY PROTEIN FLID"/>
    <property type="match status" value="1"/>
</dbReference>
<sequence length="579" mass="59694">MASVSSTSSSTSDLLSSAYSTSTTSSSSSTSSTSATTDPSDIDWSALVEASVQAKLSKADTIDLKITANQAKISAYEQLQSLLDDLSDAADALRAVSGTSNSSTDVFLNRAAYLSANGDVDAASSLSATVEDGTDVGSYDIQVLQLAKAHKIASSVVASSSEDLGYSGVISLGTESGSSVELTVTESMSLADLAEAINDQSGTTGVQATVLKVSSSQYQLILSTSETGETISASTVSGDDVLTSLGITDSTGALANVLQESQDAIVTLDGITATRSTNDIDDLLDGVTLHLYQTTQSDPDTESDVSITIEIGADVSSAKTAIQALVDAYNAFRDFVTTQQTLSSDGTASDDAVLFGDGTMRSTTLSVYSALTRTVGENSMALIGLSFDSDGTLVLDEDTLDDALLDDLDSVKALLSFQMGASSSDLMLLARGTNVPNPFTLDVTVDASGALSSASVNGDSSLFTVKGTRIVGAAGTAYEGYSFVYTGSSSKSIDVSLSTGIAELLYNTSSDASDSSDGTLQTLIDNLEATDTTLQTKSDAIRSAAETYRTNLTNRYARYQAAISAAESTQDYLTALLDQ</sequence>
<evidence type="ECO:0000313" key="9">
    <source>
        <dbReference type="EMBL" id="POR51885.1"/>
    </source>
</evidence>
<dbReference type="RefSeq" id="WP_103718470.1">
    <property type="nucleotide sequence ID" value="NZ_PQFZ01000006.1"/>
</dbReference>
<dbReference type="Proteomes" id="UP000236919">
    <property type="component" value="Unassembled WGS sequence"/>
</dbReference>
<evidence type="ECO:0000256" key="1">
    <source>
        <dbReference type="ARBA" id="ARBA00009764"/>
    </source>
</evidence>
<keyword evidence="9" id="KW-0966">Cell projection</keyword>
<comment type="similarity">
    <text evidence="1 5">Belongs to the FliD family.</text>
</comment>
<dbReference type="Pfam" id="PF07196">
    <property type="entry name" value="Flagellin_IN"/>
    <property type="match status" value="1"/>
</dbReference>
<feature type="region of interest" description="Disordered" evidence="6">
    <location>
        <begin position="1"/>
        <end position="40"/>
    </location>
</feature>
<evidence type="ECO:0000256" key="5">
    <source>
        <dbReference type="RuleBase" id="RU362066"/>
    </source>
</evidence>
<evidence type="ECO:0000256" key="2">
    <source>
        <dbReference type="ARBA" id="ARBA00011255"/>
    </source>
</evidence>
<dbReference type="PANTHER" id="PTHR30288:SF0">
    <property type="entry name" value="FLAGELLAR HOOK-ASSOCIATED PROTEIN 2"/>
    <property type="match status" value="1"/>
</dbReference>
<keyword evidence="3" id="KW-0175">Coiled coil</keyword>
<keyword evidence="9" id="KW-0282">Flagellum</keyword>
<evidence type="ECO:0000313" key="10">
    <source>
        <dbReference type="Proteomes" id="UP000236919"/>
    </source>
</evidence>
<feature type="domain" description="Flagellar hook-associated protein 2 C-terminal" evidence="8">
    <location>
        <begin position="261"/>
        <end position="565"/>
    </location>
</feature>
<dbReference type="AlphaFoldDB" id="A0A2S4MB70"/>
<keyword evidence="10" id="KW-1185">Reference proteome</keyword>
<dbReference type="GO" id="GO:0005576">
    <property type="term" value="C:extracellular region"/>
    <property type="evidence" value="ECO:0007669"/>
    <property type="project" value="UniProtKB-SubCell"/>
</dbReference>
<dbReference type="GO" id="GO:0071973">
    <property type="term" value="P:bacterial-type flagellum-dependent cell motility"/>
    <property type="evidence" value="ECO:0007669"/>
    <property type="project" value="TreeGrafter"/>
</dbReference>
<name>A0A2S4MB70_9HYPH</name>
<comment type="caution">
    <text evidence="9">The sequence shown here is derived from an EMBL/GenBank/DDBJ whole genome shotgun (WGS) entry which is preliminary data.</text>
</comment>
<dbReference type="Pfam" id="PF02465">
    <property type="entry name" value="FliD_N"/>
    <property type="match status" value="1"/>
</dbReference>
<keyword evidence="4 5" id="KW-0975">Bacterial flagellum</keyword>